<name>A0A4Z1EGR8_9HELO</name>
<sequence length="287" mass="32667">MPLLDRLRHSFKARVKRRRQGLNERNIFEDGEPSADGVQERTLASCENARPFEARTSGYISPYPYETSDDVNDDVDSDDNSEEGCFTDFSSEDSIVRFVSNSASPGCSTALSPRPRPRSHGIQQGTTVSDQCVSDSEQINDHVRLDGDSRTLTEDLEVFGYPLERVKARSSCPSLGWKMQDQIGLQMREDVKQSTPSSEPRNLHSEENFDANTSTRMDILQPLLKLQEAQMPHRQQNHQRMMVPKPRYIPSEHPHRHIGFCNGVFFNNVSKNLHFKEDVRDSDIKGI</sequence>
<evidence type="ECO:0000256" key="1">
    <source>
        <dbReference type="SAM" id="MobiDB-lite"/>
    </source>
</evidence>
<keyword evidence="3" id="KW-1185">Reference proteome</keyword>
<dbReference type="OrthoDB" id="3540603at2759"/>
<proteinExistence type="predicted"/>
<protein>
    <submittedName>
        <fullName evidence="2">Uncharacterized protein</fullName>
    </submittedName>
</protein>
<feature type="compositionally biased region" description="Acidic residues" evidence="1">
    <location>
        <begin position="67"/>
        <end position="82"/>
    </location>
</feature>
<comment type="caution">
    <text evidence="2">The sequence shown here is derived from an EMBL/GenBank/DDBJ whole genome shotgun (WGS) entry which is preliminary data.</text>
</comment>
<feature type="region of interest" description="Disordered" evidence="1">
    <location>
        <begin position="55"/>
        <end position="83"/>
    </location>
</feature>
<dbReference type="EMBL" id="PQXH01000108">
    <property type="protein sequence ID" value="TGO11496.1"/>
    <property type="molecule type" value="Genomic_DNA"/>
</dbReference>
<gene>
    <name evidence="2" type="ORF">BTUL_0108g00120</name>
</gene>
<feature type="region of interest" description="Disordered" evidence="1">
    <location>
        <begin position="189"/>
        <end position="209"/>
    </location>
</feature>
<accession>A0A4Z1EGR8</accession>
<feature type="compositionally biased region" description="Polar residues" evidence="1">
    <location>
        <begin position="121"/>
        <end position="134"/>
    </location>
</feature>
<reference evidence="2 3" key="1">
    <citation type="submission" date="2017-12" db="EMBL/GenBank/DDBJ databases">
        <title>Comparative genomics of Botrytis spp.</title>
        <authorList>
            <person name="Valero-Jimenez C.A."/>
            <person name="Tapia P."/>
            <person name="Veloso J."/>
            <person name="Silva-Moreno E."/>
            <person name="Staats M."/>
            <person name="Valdes J.H."/>
            <person name="Van Kan J.A.L."/>
        </authorList>
    </citation>
    <scope>NUCLEOTIDE SEQUENCE [LARGE SCALE GENOMIC DNA]</scope>
    <source>
        <strain evidence="2 3">Bt9001</strain>
    </source>
</reference>
<feature type="region of interest" description="Disordered" evidence="1">
    <location>
        <begin position="102"/>
        <end position="134"/>
    </location>
</feature>
<organism evidence="2 3">
    <name type="scientific">Botrytis tulipae</name>
    <dbReference type="NCBI Taxonomy" id="87230"/>
    <lineage>
        <taxon>Eukaryota</taxon>
        <taxon>Fungi</taxon>
        <taxon>Dikarya</taxon>
        <taxon>Ascomycota</taxon>
        <taxon>Pezizomycotina</taxon>
        <taxon>Leotiomycetes</taxon>
        <taxon>Helotiales</taxon>
        <taxon>Sclerotiniaceae</taxon>
        <taxon>Botrytis</taxon>
    </lineage>
</organism>
<dbReference type="AlphaFoldDB" id="A0A4Z1EGR8"/>
<evidence type="ECO:0000313" key="2">
    <source>
        <dbReference type="EMBL" id="TGO11496.1"/>
    </source>
</evidence>
<feature type="compositionally biased region" description="Polar residues" evidence="1">
    <location>
        <begin position="102"/>
        <end position="111"/>
    </location>
</feature>
<dbReference type="Proteomes" id="UP000297777">
    <property type="component" value="Unassembled WGS sequence"/>
</dbReference>
<evidence type="ECO:0000313" key="3">
    <source>
        <dbReference type="Proteomes" id="UP000297777"/>
    </source>
</evidence>